<reference evidence="1 3" key="1">
    <citation type="submission" date="2019-12" db="EMBL/GenBank/DDBJ databases">
        <title>Genomic-based taxomic classification of the family Erythrobacteraceae.</title>
        <authorList>
            <person name="Xu L."/>
        </authorList>
    </citation>
    <scope>NUCLEOTIDE SEQUENCE [LARGE SCALE GENOMIC DNA]</scope>
    <source>
        <strain evidence="1 3">JCM 16677</strain>
    </source>
</reference>
<dbReference type="OrthoDB" id="7866545at2"/>
<evidence type="ECO:0000313" key="1">
    <source>
        <dbReference type="EMBL" id="MXP31110.1"/>
    </source>
</evidence>
<proteinExistence type="predicted"/>
<evidence type="ECO:0000313" key="2">
    <source>
        <dbReference type="EMBL" id="MXP33870.1"/>
    </source>
</evidence>
<dbReference type="InterPro" id="IPR039498">
    <property type="entry name" value="NTP_transf_5"/>
</dbReference>
<evidence type="ECO:0008006" key="4">
    <source>
        <dbReference type="Google" id="ProtNLM"/>
    </source>
</evidence>
<dbReference type="Gene3D" id="3.30.460.40">
    <property type="match status" value="1"/>
</dbReference>
<dbReference type="EMBL" id="WTYE01000001">
    <property type="protein sequence ID" value="MXP31110.1"/>
    <property type="molecule type" value="Genomic_DNA"/>
</dbReference>
<comment type="caution">
    <text evidence="1">The sequence shown here is derived from an EMBL/GenBank/DDBJ whole genome shotgun (WGS) entry which is preliminary data.</text>
</comment>
<name>A0A845ALH1_9SPHN</name>
<evidence type="ECO:0000313" key="3">
    <source>
        <dbReference type="Proteomes" id="UP000446786"/>
    </source>
</evidence>
<keyword evidence="3" id="KW-1185">Reference proteome</keyword>
<accession>A0A845ALH1</accession>
<dbReference type="AlphaFoldDB" id="A0A845ALH1"/>
<dbReference type="Pfam" id="PF14907">
    <property type="entry name" value="NTP_transf_5"/>
    <property type="match status" value="1"/>
</dbReference>
<sequence>MRLPDLRRFLLGLMGPQIDSDFAGQLSSDGWRKLNEIAAQHRLQPHLHARVTRGEIALDVPGAIRDSWQVAHRRNALRTLSQRRSLAQVHDILSDAGIACVALKGACLAWNHYPAAAERPMRDIDVLIPPDRILEALALLSEHGLRQESASARTPEEALEHDKHLPPMVDADGTRFELHMRLWEKDSSIDWWMPAPEDQAILARAEPPQAEDPVLSPCAEDMLVHLIIHASFSNRLNGGPLLLADIEYLLSKHSIVWPAFWERSRAGRWERGAALVLALVDRWRQPGLLEASQCSLMTESDILDAAPDLLLQDLNQRKTIGLVAGFAAAFETGGVKNGGRKFLARLLGAGRGRHAPEQSDTVENGYGRWLSSRLGESLTAWTDPDVRRIAAKTRALGTWLSDGDGSRP</sequence>
<protein>
    <recommendedName>
        <fullName evidence="4">Nucleotidyltransferase family protein</fullName>
    </recommendedName>
</protein>
<gene>
    <name evidence="1" type="ORF">GRI94_04640</name>
    <name evidence="2" type="ORF">GRI94_18730</name>
</gene>
<dbReference type="RefSeq" id="WP_160778583.1">
    <property type="nucleotide sequence ID" value="NZ_BAAAZF010000001.1"/>
</dbReference>
<organism evidence="1 3">
    <name type="scientific">Parerythrobacter jejuensis</name>
    <dbReference type="NCBI Taxonomy" id="795812"/>
    <lineage>
        <taxon>Bacteria</taxon>
        <taxon>Pseudomonadati</taxon>
        <taxon>Pseudomonadota</taxon>
        <taxon>Alphaproteobacteria</taxon>
        <taxon>Sphingomonadales</taxon>
        <taxon>Erythrobacteraceae</taxon>
        <taxon>Parerythrobacter</taxon>
    </lineage>
</organism>
<dbReference type="Proteomes" id="UP000446786">
    <property type="component" value="Unassembled WGS sequence"/>
</dbReference>
<dbReference type="EMBL" id="WTYE01000001">
    <property type="protein sequence ID" value="MXP33870.1"/>
    <property type="molecule type" value="Genomic_DNA"/>
</dbReference>